<proteinExistence type="predicted"/>
<dbReference type="EMBL" id="FONG01000017">
    <property type="protein sequence ID" value="SFF51643.1"/>
    <property type="molecule type" value="Genomic_DNA"/>
</dbReference>
<organism evidence="2 3">
    <name type="scientific">Actinacidiphila alni</name>
    <dbReference type="NCBI Taxonomy" id="380248"/>
    <lineage>
        <taxon>Bacteria</taxon>
        <taxon>Bacillati</taxon>
        <taxon>Actinomycetota</taxon>
        <taxon>Actinomycetes</taxon>
        <taxon>Kitasatosporales</taxon>
        <taxon>Streptomycetaceae</taxon>
        <taxon>Actinacidiphila</taxon>
    </lineage>
</organism>
<dbReference type="STRING" id="380248.SAMN05216251_11741"/>
<evidence type="ECO:0000313" key="3">
    <source>
        <dbReference type="Proteomes" id="UP000199323"/>
    </source>
</evidence>
<sequence length="64" mass="6757">MSTVTWRKSSYSSDNGGDCVEVAVNIPGTAPVRDSKDPQGPALTFTAAAWADFITDVRAGHFPS</sequence>
<dbReference type="OrthoDB" id="4570646at2"/>
<keyword evidence="3" id="KW-1185">Reference proteome</keyword>
<reference evidence="2 3" key="1">
    <citation type="submission" date="2016-10" db="EMBL/GenBank/DDBJ databases">
        <authorList>
            <person name="de Groot N.N."/>
        </authorList>
    </citation>
    <scope>NUCLEOTIDE SEQUENCE [LARGE SCALE GENOMIC DNA]</scope>
    <source>
        <strain evidence="2 3">CGMCC 4.3510</strain>
    </source>
</reference>
<evidence type="ECO:0000259" key="1">
    <source>
        <dbReference type="Pfam" id="PF04149"/>
    </source>
</evidence>
<name>A0A1I2JCS4_9ACTN</name>
<dbReference type="Proteomes" id="UP000199323">
    <property type="component" value="Unassembled WGS sequence"/>
</dbReference>
<dbReference type="RefSeq" id="WP_093715959.1">
    <property type="nucleotide sequence ID" value="NZ_FONG01000017.1"/>
</dbReference>
<dbReference type="Pfam" id="PF04149">
    <property type="entry name" value="DUF397"/>
    <property type="match status" value="1"/>
</dbReference>
<gene>
    <name evidence="2" type="ORF">SAMN05216251_11741</name>
</gene>
<evidence type="ECO:0000313" key="2">
    <source>
        <dbReference type="EMBL" id="SFF51643.1"/>
    </source>
</evidence>
<dbReference type="AlphaFoldDB" id="A0A1I2JCS4"/>
<protein>
    <recommendedName>
        <fullName evidence="1">DUF397 domain-containing protein</fullName>
    </recommendedName>
</protein>
<accession>A0A1I2JCS4</accession>
<feature type="domain" description="DUF397" evidence="1">
    <location>
        <begin position="5"/>
        <end position="58"/>
    </location>
</feature>
<dbReference type="InterPro" id="IPR007278">
    <property type="entry name" value="DUF397"/>
</dbReference>